<evidence type="ECO:0000313" key="2">
    <source>
        <dbReference type="EMBL" id="KOF12474.1"/>
    </source>
</evidence>
<organism evidence="2 3">
    <name type="scientific">Ensifer adhaerens</name>
    <name type="common">Sinorhizobium morelense</name>
    <dbReference type="NCBI Taxonomy" id="106592"/>
    <lineage>
        <taxon>Bacteria</taxon>
        <taxon>Pseudomonadati</taxon>
        <taxon>Pseudomonadota</taxon>
        <taxon>Alphaproteobacteria</taxon>
        <taxon>Hyphomicrobiales</taxon>
        <taxon>Rhizobiaceae</taxon>
        <taxon>Sinorhizobium/Ensifer group</taxon>
        <taxon>Ensifer</taxon>
    </lineage>
</organism>
<dbReference type="EMBL" id="LGAP01000055">
    <property type="protein sequence ID" value="KOF12474.1"/>
    <property type="molecule type" value="Genomic_DNA"/>
</dbReference>
<evidence type="ECO:0000313" key="3">
    <source>
        <dbReference type="Proteomes" id="UP000037425"/>
    </source>
</evidence>
<sequence>MNFRRGFFRLWLIVSALWVLTLVVYVEIEGRRRDVTDGGSIFVRGWVVITDGWKAEKEVAAMRERAGTSGSPSIAVPDEIGSRLRAGREVQKAALLFGGMLLGPPLVLLVLGAWVIRG</sequence>
<keyword evidence="1" id="KW-0812">Transmembrane</keyword>
<reference evidence="3" key="1">
    <citation type="submission" date="2015-07" db="EMBL/GenBank/DDBJ databases">
        <title>Whole genome sequence of an Ensifer adhaerens strain isolated from a cave pool in the Wind Cave National Park.</title>
        <authorList>
            <person name="Eng W.W.H."/>
            <person name="Gan H.M."/>
            <person name="Barton H.A."/>
            <person name="Savka M.A."/>
        </authorList>
    </citation>
    <scope>NUCLEOTIDE SEQUENCE [LARGE SCALE GENOMIC DNA]</scope>
    <source>
        <strain evidence="3">SD006</strain>
    </source>
</reference>
<name>A0A0L8BD24_ENSAD</name>
<keyword evidence="1" id="KW-1133">Transmembrane helix</keyword>
<protein>
    <submittedName>
        <fullName evidence="2">Uncharacterized protein</fullName>
    </submittedName>
</protein>
<dbReference type="Proteomes" id="UP000037425">
    <property type="component" value="Unassembled WGS sequence"/>
</dbReference>
<evidence type="ECO:0000256" key="1">
    <source>
        <dbReference type="SAM" id="Phobius"/>
    </source>
</evidence>
<gene>
    <name evidence="2" type="ORF">AC244_34180</name>
</gene>
<feature type="transmembrane region" description="Helical" evidence="1">
    <location>
        <begin position="93"/>
        <end position="116"/>
    </location>
</feature>
<comment type="caution">
    <text evidence="2">The sequence shown here is derived from an EMBL/GenBank/DDBJ whole genome shotgun (WGS) entry which is preliminary data.</text>
</comment>
<dbReference type="PATRIC" id="fig|106592.7.peg.6567"/>
<feature type="transmembrane region" description="Helical" evidence="1">
    <location>
        <begin position="6"/>
        <end position="26"/>
    </location>
</feature>
<accession>A0A0L8BD24</accession>
<proteinExistence type="predicted"/>
<keyword evidence="1" id="KW-0472">Membrane</keyword>
<dbReference type="AlphaFoldDB" id="A0A0L8BD24"/>